<protein>
    <submittedName>
        <fullName evidence="7">Peptidase M10A and M12B matrixin and adamalysin</fullName>
    </submittedName>
</protein>
<evidence type="ECO:0000256" key="4">
    <source>
        <dbReference type="ARBA" id="ARBA00022833"/>
    </source>
</evidence>
<dbReference type="Pfam" id="PF00413">
    <property type="entry name" value="Peptidase_M10"/>
    <property type="match status" value="1"/>
</dbReference>
<dbReference type="GO" id="GO:0008270">
    <property type="term" value="F:zinc ion binding"/>
    <property type="evidence" value="ECO:0007669"/>
    <property type="project" value="InterPro"/>
</dbReference>
<dbReference type="Proteomes" id="UP000051164">
    <property type="component" value="Unassembled WGS sequence"/>
</dbReference>
<dbReference type="GO" id="GO:0004222">
    <property type="term" value="F:metalloendopeptidase activity"/>
    <property type="evidence" value="ECO:0007669"/>
    <property type="project" value="InterPro"/>
</dbReference>
<evidence type="ECO:0000313" key="7">
    <source>
        <dbReference type="EMBL" id="KRM52809.1"/>
    </source>
</evidence>
<dbReference type="GO" id="GO:0006508">
    <property type="term" value="P:proteolysis"/>
    <property type="evidence" value="ECO:0007669"/>
    <property type="project" value="UniProtKB-KW"/>
</dbReference>
<evidence type="ECO:0000259" key="6">
    <source>
        <dbReference type="Pfam" id="PF00413"/>
    </source>
</evidence>
<keyword evidence="1" id="KW-0645">Protease</keyword>
<keyword evidence="3" id="KW-0378">Hydrolase</keyword>
<name>A0A8E1RJB2_LENKE</name>
<evidence type="ECO:0000256" key="2">
    <source>
        <dbReference type="ARBA" id="ARBA00022723"/>
    </source>
</evidence>
<proteinExistence type="predicted"/>
<dbReference type="InterPro" id="IPR001818">
    <property type="entry name" value="Pept_M10_metallopeptidase"/>
</dbReference>
<evidence type="ECO:0000256" key="1">
    <source>
        <dbReference type="ARBA" id="ARBA00022670"/>
    </source>
</evidence>
<dbReference type="SUPFAM" id="SSF55486">
    <property type="entry name" value="Metalloproteases ('zincins'), catalytic domain"/>
    <property type="match status" value="2"/>
</dbReference>
<evidence type="ECO:0000256" key="3">
    <source>
        <dbReference type="ARBA" id="ARBA00022801"/>
    </source>
</evidence>
<organism evidence="7 8">
    <name type="scientific">Lentilactobacillus kefiri DSM 20587 = JCM 5818</name>
    <dbReference type="NCBI Taxonomy" id="1423764"/>
    <lineage>
        <taxon>Bacteria</taxon>
        <taxon>Bacillati</taxon>
        <taxon>Bacillota</taxon>
        <taxon>Bacilli</taxon>
        <taxon>Lactobacillales</taxon>
        <taxon>Lactobacillaceae</taxon>
        <taxon>Lentilactobacillus</taxon>
    </lineage>
</organism>
<dbReference type="InterPro" id="IPR024079">
    <property type="entry name" value="MetalloPept_cat_dom_sf"/>
</dbReference>
<evidence type="ECO:0000256" key="5">
    <source>
        <dbReference type="SAM" id="MobiDB-lite"/>
    </source>
</evidence>
<dbReference type="GO" id="GO:0031012">
    <property type="term" value="C:extracellular matrix"/>
    <property type="evidence" value="ECO:0007669"/>
    <property type="project" value="InterPro"/>
</dbReference>
<comment type="caution">
    <text evidence="7">The sequence shown here is derived from an EMBL/GenBank/DDBJ whole genome shotgun (WGS) entry which is preliminary data.</text>
</comment>
<dbReference type="EMBL" id="AYYV01000029">
    <property type="protein sequence ID" value="KRM52809.1"/>
    <property type="molecule type" value="Genomic_DNA"/>
</dbReference>
<dbReference type="RefSeq" id="WP_235805501.1">
    <property type="nucleotide sequence ID" value="NZ_AYYV01000029.1"/>
</dbReference>
<accession>A0A8E1RJB2</accession>
<keyword evidence="4" id="KW-0862">Zinc</keyword>
<sequence>MYVANKSNKIKGYVYSKYLKPYQPGKTTVVKTPSTSGSGSSTNTPTKPTEPTVISKSDLESLIAASPDLDPTGQLLSLTSEDYQTYASVFDKNFNVGDYAHKGVFNNDQASIYVESQQLVPYVQKAIDKWNSALGTTAFTLGTRENHSMVLGFGDGQIAGWDGVFYGSGIAVDYTSFHDHTYPYGRLPVSNEPITITLTSDDDSTGVGDGVAAHAASGYHYDADVHYVTTTITGVPADLLETYWVGVITHELGHSLGLDHTPYFQDIMAAQSGTENGQSQENMKYDWTDYKDANGTQGGTMTAKLTQRDIDRAKLTKLLGYW</sequence>
<gene>
    <name evidence="7" type="ORF">FC95_GL001072</name>
</gene>
<evidence type="ECO:0000313" key="8">
    <source>
        <dbReference type="Proteomes" id="UP000051164"/>
    </source>
</evidence>
<feature type="compositionally biased region" description="Low complexity" evidence="5">
    <location>
        <begin position="24"/>
        <end position="49"/>
    </location>
</feature>
<keyword evidence="2" id="KW-0479">Metal-binding</keyword>
<feature type="region of interest" description="Disordered" evidence="5">
    <location>
        <begin position="24"/>
        <end position="52"/>
    </location>
</feature>
<reference evidence="7 8" key="1">
    <citation type="journal article" date="2015" name="Genome Announc.">
        <title>Expanding the biotechnology potential of lactobacilli through comparative genomics of 213 strains and associated genera.</title>
        <authorList>
            <person name="Sun Z."/>
            <person name="Harris H.M."/>
            <person name="McCann A."/>
            <person name="Guo C."/>
            <person name="Argimon S."/>
            <person name="Zhang W."/>
            <person name="Yang X."/>
            <person name="Jeffery I.B."/>
            <person name="Cooney J.C."/>
            <person name="Kagawa T.F."/>
            <person name="Liu W."/>
            <person name="Song Y."/>
            <person name="Salvetti E."/>
            <person name="Wrobel A."/>
            <person name="Rasinkangas P."/>
            <person name="Parkhill J."/>
            <person name="Rea M.C."/>
            <person name="O'Sullivan O."/>
            <person name="Ritari J."/>
            <person name="Douillard F.P."/>
            <person name="Paul Ross R."/>
            <person name="Yang R."/>
            <person name="Briner A.E."/>
            <person name="Felis G.E."/>
            <person name="de Vos W.M."/>
            <person name="Barrangou R."/>
            <person name="Klaenhammer T.R."/>
            <person name="Caufield P.W."/>
            <person name="Cui Y."/>
            <person name="Zhang H."/>
            <person name="O'Toole P.W."/>
        </authorList>
    </citation>
    <scope>NUCLEOTIDE SEQUENCE [LARGE SCALE GENOMIC DNA]</scope>
    <source>
        <strain evidence="7 8">DSM 20587</strain>
    </source>
</reference>
<dbReference type="AlphaFoldDB" id="A0A8E1RJB2"/>
<dbReference type="Gene3D" id="3.40.390.10">
    <property type="entry name" value="Collagenase (Catalytic Domain)"/>
    <property type="match status" value="1"/>
</dbReference>
<feature type="domain" description="Peptidase M10 metallopeptidase" evidence="6">
    <location>
        <begin position="212"/>
        <end position="273"/>
    </location>
</feature>